<name>A0A292Z4U5_SPHSA</name>
<dbReference type="Proteomes" id="UP000221538">
    <property type="component" value="Unassembled WGS sequence"/>
</dbReference>
<reference evidence="1 2" key="1">
    <citation type="journal article" date="2013" name="Biodegradation">
        <title>Occurrence of 4-tert-butylphenol (4-t-BP) biodegradation in an aquatic sample caused by the presence of Spirodela polyrrhiza and isolation of a 4-t-BP-utilizing bacterium.</title>
        <authorList>
            <person name="Ogata Y."/>
            <person name="Toyama T."/>
            <person name="Yu N."/>
            <person name="Wang X."/>
            <person name="Sei K."/>
            <person name="Ike M."/>
        </authorList>
    </citation>
    <scope>NUCLEOTIDE SEQUENCE [LARGE SCALE GENOMIC DNA]</scope>
    <source>
        <strain evidence="1 2">OMI</strain>
    </source>
</reference>
<sequence>MGERIKESLGQASGSQTSVTDWGFTAGMALLTVLERRAPGIKDEVRDELASWARKLEMESDPAKLAQARSIRQLLTSSIFNR</sequence>
<organism evidence="1 2">
    <name type="scientific">Sphingobium fuliginis (strain ATCC 27551)</name>
    <dbReference type="NCBI Taxonomy" id="336203"/>
    <lineage>
        <taxon>Bacteria</taxon>
        <taxon>Pseudomonadati</taxon>
        <taxon>Pseudomonadota</taxon>
        <taxon>Alphaproteobacteria</taxon>
        <taxon>Sphingomonadales</taxon>
        <taxon>Sphingomonadaceae</taxon>
        <taxon>Sphingobium</taxon>
    </lineage>
</organism>
<dbReference type="EMBL" id="BEWI01000027">
    <property type="protein sequence ID" value="GAY19577.1"/>
    <property type="molecule type" value="Genomic_DNA"/>
</dbReference>
<dbReference type="AlphaFoldDB" id="A0A292Z4U5"/>
<comment type="caution">
    <text evidence="1">The sequence shown here is derived from an EMBL/GenBank/DDBJ whole genome shotgun (WGS) entry which is preliminary data.</text>
</comment>
<evidence type="ECO:0000313" key="1">
    <source>
        <dbReference type="EMBL" id="GAY19577.1"/>
    </source>
</evidence>
<proteinExistence type="predicted"/>
<evidence type="ECO:0000313" key="2">
    <source>
        <dbReference type="Proteomes" id="UP000221538"/>
    </source>
</evidence>
<accession>A0A292Z4U5</accession>
<gene>
    <name evidence="1" type="ORF">SFOMI_0096</name>
</gene>
<protein>
    <submittedName>
        <fullName evidence="1">Uncharacterized protein</fullName>
    </submittedName>
</protein>
<reference evidence="1 2" key="2">
    <citation type="journal article" date="2013" name="Environ. Sci. Technol.">
        <title>The 4-tert-butylphenol-utilizing bacterium Sphingobium fuliginis OMI can degrade bisphenols via phenolic ring hydroxylation and meta-cleavage pathway.</title>
        <authorList>
            <person name="Ogata Y."/>
            <person name="Goda S."/>
            <person name="Toyama T."/>
            <person name="Sei K."/>
            <person name="Ike M."/>
        </authorList>
    </citation>
    <scope>NUCLEOTIDE SEQUENCE [LARGE SCALE GENOMIC DNA]</scope>
    <source>
        <strain evidence="1 2">OMI</strain>
    </source>
</reference>